<evidence type="ECO:0000313" key="3">
    <source>
        <dbReference type="EMBL" id="MDQ0465231.1"/>
    </source>
</evidence>
<dbReference type="InterPro" id="IPR010496">
    <property type="entry name" value="AL/BT2_dom"/>
</dbReference>
<dbReference type="Pfam" id="PF06439">
    <property type="entry name" value="3keto-disac_hyd"/>
    <property type="match status" value="1"/>
</dbReference>
<sequence>MTGRRTVILGLAAASLTAPAPAWAKGRPLFNGKDLEGWTPVGDANWAVRDGAISADQGGISFLVSKDSFRDFDLRARFWVSPDANSGIFIRCSDRDRITAANAYEVNIFDTRPDPTYGTGAIVNVAKVSPMPKAGGRWNLMEIRARGDVFSVVLNGRRTVDAARDAAHAEGPIALQYGAGAVKFRSVAIRPL</sequence>
<keyword evidence="4" id="KW-1185">Reference proteome</keyword>
<accession>A0ABU0ITA3</accession>
<dbReference type="PROSITE" id="PS51318">
    <property type="entry name" value="TAT"/>
    <property type="match status" value="1"/>
</dbReference>
<dbReference type="Gene3D" id="2.60.120.560">
    <property type="entry name" value="Exo-inulinase, domain 1"/>
    <property type="match status" value="1"/>
</dbReference>
<dbReference type="RefSeq" id="WP_307350453.1">
    <property type="nucleotide sequence ID" value="NZ_JAUSVS010000006.1"/>
</dbReference>
<name>A0ABU0ITA3_9CAUL</name>
<evidence type="ECO:0000259" key="2">
    <source>
        <dbReference type="Pfam" id="PF06439"/>
    </source>
</evidence>
<feature type="chain" id="PRO_5046745299" description="3-keto-alpha-glucoside-1,2-lyase/3-keto-2-hydroxy-glucal hydratase domain-containing protein" evidence="1">
    <location>
        <begin position="25"/>
        <end position="192"/>
    </location>
</feature>
<gene>
    <name evidence="3" type="ORF">QO010_003018</name>
</gene>
<evidence type="ECO:0000256" key="1">
    <source>
        <dbReference type="SAM" id="SignalP"/>
    </source>
</evidence>
<feature type="signal peptide" evidence="1">
    <location>
        <begin position="1"/>
        <end position="24"/>
    </location>
</feature>
<keyword evidence="1" id="KW-0732">Signal</keyword>
<proteinExistence type="predicted"/>
<evidence type="ECO:0000313" key="4">
    <source>
        <dbReference type="Proteomes" id="UP001228905"/>
    </source>
</evidence>
<feature type="domain" description="3-keto-alpha-glucoside-1,2-lyase/3-keto-2-hydroxy-glucal hydratase" evidence="2">
    <location>
        <begin position="27"/>
        <end position="190"/>
    </location>
</feature>
<reference evidence="3 4" key="1">
    <citation type="submission" date="2023-07" db="EMBL/GenBank/DDBJ databases">
        <title>Genomic Encyclopedia of Type Strains, Phase IV (KMG-IV): sequencing the most valuable type-strain genomes for metagenomic binning, comparative biology and taxonomic classification.</title>
        <authorList>
            <person name="Goeker M."/>
        </authorList>
    </citation>
    <scope>NUCLEOTIDE SEQUENCE [LARGE SCALE GENOMIC DNA]</scope>
    <source>
        <strain evidence="3 4">DSM 18695</strain>
    </source>
</reference>
<dbReference type="EMBL" id="JAUSVS010000006">
    <property type="protein sequence ID" value="MDQ0465231.1"/>
    <property type="molecule type" value="Genomic_DNA"/>
</dbReference>
<dbReference type="Proteomes" id="UP001228905">
    <property type="component" value="Unassembled WGS sequence"/>
</dbReference>
<dbReference type="InterPro" id="IPR006311">
    <property type="entry name" value="TAT_signal"/>
</dbReference>
<organism evidence="3 4">
    <name type="scientific">Caulobacter ginsengisoli</name>
    <dbReference type="NCBI Taxonomy" id="400775"/>
    <lineage>
        <taxon>Bacteria</taxon>
        <taxon>Pseudomonadati</taxon>
        <taxon>Pseudomonadota</taxon>
        <taxon>Alphaproteobacteria</taxon>
        <taxon>Caulobacterales</taxon>
        <taxon>Caulobacteraceae</taxon>
        <taxon>Caulobacter</taxon>
    </lineage>
</organism>
<protein>
    <recommendedName>
        <fullName evidence="2">3-keto-alpha-glucoside-1,2-lyase/3-keto-2-hydroxy-glucal hydratase domain-containing protein</fullName>
    </recommendedName>
</protein>
<comment type="caution">
    <text evidence="3">The sequence shown here is derived from an EMBL/GenBank/DDBJ whole genome shotgun (WGS) entry which is preliminary data.</text>
</comment>